<name>H2KS82_CLOSI</name>
<proteinExistence type="inferred from homology"/>
<sequence>MAFPNLPTQSTACKKEINENGATCIPKDGMVHIAHYEHLCSSWGIWCFHYAIEWCKPRSGKRTTWQKDVKEITIFSRRLQFFNELVNSLTGFLYIRCFSGEYKVIPPRLSQNRSYYILQRSHTLRSSGTVVNISKGLNWVTLAQEIRLFSREITRFMFLNSCRAGVFRFSGQQIRRFCTNGGARQDITKLSLITPIRTEPQVHVDNFEDNKTSITTLPSRLRIASQDRFGAHCAIGVIVDAGPRYESNRTNGLSHFLEKLGFHVGPVIPPLYLLFQSTESFKDRDAVQAVMEECNAIFDCQISRDFIIYAVSGLTAHMDRLVRVLSETVLRSRITADEVGMAARSIGFELQAMQRAPPVEPVITELLHGAAFGGEQPQTLGLPRYCPLENLEKITRDDIISFLASYYRPERMVVAGAGVEHESFVNAVEKAFSPCEHILCNEPAARNAPPPDTSVAQYTGGYAKVERDLSQYHAPMPEFAHASVGFESCGSRDPFFVTSCLLQSLLGGGGSFSAGGPGKGMYTRLYVNVLNQHHWVNSAQAENHAYTDTGLFSITGSSDPAHLDRLVYTLIGELRHTAESRLSADELSRAKAQLKSMLLMNMETRAVTFEDIARQVLTSGTRHQPEYWVEKIVKVALQSIKVTVTKSLINDDNDEKQTQLPVVDKNLKRTERLVDSILRCDHLVDPCASNRGHNGPRASLLVFVSRKHSVAFRNRKRFTSDDPTDAKKVLVRSFLHYVELMRKDYDCLGQARTLQMLNESHAKAKDEALMVLDSEIAADDPAVVGQLRNRLLQNIEQQLDKRRNELEDLSNWKAVSSNDSNDGGIEVRMEKELDQQKQHYELLAEIRFQQTACAYNVVFLDEEHTGCTGRALRKIDSYCRKRFPNKIRIDMPVTYAAGATSEFHWKDASFIEGLPQWELQDDSSHSPQRVYAGFSAAFFKLVSLVNCIEVIDDPTHSSNKVLRF</sequence>
<dbReference type="InterPro" id="IPR011765">
    <property type="entry name" value="Pept_M16_N"/>
</dbReference>
<dbReference type="GO" id="GO:0046872">
    <property type="term" value="F:metal ion binding"/>
    <property type="evidence" value="ECO:0007669"/>
    <property type="project" value="InterPro"/>
</dbReference>
<comment type="function">
    <text evidence="1">Substrate recognition and binding subunit of the essential mitochondrial processing protease (MPP), which cleaves the mitochondrial sequence off newly imported precursors proteins.</text>
</comment>
<dbReference type="GO" id="GO:0005739">
    <property type="term" value="C:mitochondrion"/>
    <property type="evidence" value="ECO:0007669"/>
    <property type="project" value="TreeGrafter"/>
</dbReference>
<feature type="domain" description="Peptidase M16 C-terminal" evidence="4">
    <location>
        <begin position="393"/>
        <end position="594"/>
    </location>
</feature>
<dbReference type="InterPro" id="IPR050361">
    <property type="entry name" value="MPP/UQCRC_Complex"/>
</dbReference>
<evidence type="ECO:0000256" key="2">
    <source>
        <dbReference type="ARBA" id="ARBA00007261"/>
    </source>
</evidence>
<organism evidence="5 6">
    <name type="scientific">Clonorchis sinensis</name>
    <name type="common">Chinese liver fluke</name>
    <dbReference type="NCBI Taxonomy" id="79923"/>
    <lineage>
        <taxon>Eukaryota</taxon>
        <taxon>Metazoa</taxon>
        <taxon>Spiralia</taxon>
        <taxon>Lophotrochozoa</taxon>
        <taxon>Platyhelminthes</taxon>
        <taxon>Trematoda</taxon>
        <taxon>Digenea</taxon>
        <taxon>Opisthorchiida</taxon>
        <taxon>Opisthorchiata</taxon>
        <taxon>Opisthorchiidae</taxon>
        <taxon>Clonorchis</taxon>
    </lineage>
</organism>
<evidence type="ECO:0000259" key="4">
    <source>
        <dbReference type="Pfam" id="PF05193"/>
    </source>
</evidence>
<dbReference type="SUPFAM" id="SSF63411">
    <property type="entry name" value="LuxS/MPP-like metallohydrolase"/>
    <property type="match status" value="2"/>
</dbReference>
<dbReference type="Gene3D" id="3.30.830.10">
    <property type="entry name" value="Metalloenzyme, LuxS/M16 peptidase-like"/>
    <property type="match status" value="2"/>
</dbReference>
<gene>
    <name evidence="5" type="ORF">CLF_108457</name>
</gene>
<dbReference type="Pfam" id="PF05193">
    <property type="entry name" value="Peptidase_M16_C"/>
    <property type="match status" value="1"/>
</dbReference>
<evidence type="ECO:0000313" key="5">
    <source>
        <dbReference type="EMBL" id="GAA28376.2"/>
    </source>
</evidence>
<evidence type="ECO:0000313" key="6">
    <source>
        <dbReference type="Proteomes" id="UP000008909"/>
    </source>
</evidence>
<evidence type="ECO:0000259" key="3">
    <source>
        <dbReference type="Pfam" id="PF00675"/>
    </source>
</evidence>
<dbReference type="InterPro" id="IPR007863">
    <property type="entry name" value="Peptidase_M16_C"/>
</dbReference>
<reference evidence="5" key="1">
    <citation type="journal article" date="2011" name="Genome Biol.">
        <title>The draft genome of the carcinogenic human liver fluke Clonorchis sinensis.</title>
        <authorList>
            <person name="Wang X."/>
            <person name="Chen W."/>
            <person name="Huang Y."/>
            <person name="Sun J."/>
            <person name="Men J."/>
            <person name="Liu H."/>
            <person name="Luo F."/>
            <person name="Guo L."/>
            <person name="Lv X."/>
            <person name="Deng C."/>
            <person name="Zhou C."/>
            <person name="Fan Y."/>
            <person name="Li X."/>
            <person name="Huang L."/>
            <person name="Hu Y."/>
            <person name="Liang C."/>
            <person name="Hu X."/>
            <person name="Xu J."/>
            <person name="Yu X."/>
        </authorList>
    </citation>
    <scope>NUCLEOTIDE SEQUENCE [LARGE SCALE GENOMIC DNA]</scope>
    <source>
        <strain evidence="5">Henan</strain>
    </source>
</reference>
<evidence type="ECO:0000256" key="1">
    <source>
        <dbReference type="ARBA" id="ARBA00002123"/>
    </source>
</evidence>
<comment type="similarity">
    <text evidence="2">Belongs to the peptidase M16 family.</text>
</comment>
<dbReference type="AlphaFoldDB" id="H2KS82"/>
<dbReference type="GO" id="GO:0006627">
    <property type="term" value="P:protein processing involved in protein targeting to mitochondrion"/>
    <property type="evidence" value="ECO:0007669"/>
    <property type="project" value="TreeGrafter"/>
</dbReference>
<keyword evidence="6" id="KW-1185">Reference proteome</keyword>
<feature type="domain" description="Peptidase M16 N-terminal" evidence="3">
    <location>
        <begin position="223"/>
        <end position="376"/>
    </location>
</feature>
<dbReference type="Proteomes" id="UP000008909">
    <property type="component" value="Unassembled WGS sequence"/>
</dbReference>
<dbReference type="PANTHER" id="PTHR11851:SF49">
    <property type="entry name" value="MITOCHONDRIAL-PROCESSING PEPTIDASE SUBUNIT ALPHA"/>
    <property type="match status" value="1"/>
</dbReference>
<dbReference type="Pfam" id="PF00675">
    <property type="entry name" value="Peptidase_M16"/>
    <property type="match status" value="1"/>
</dbReference>
<dbReference type="PANTHER" id="PTHR11851">
    <property type="entry name" value="METALLOPROTEASE"/>
    <property type="match status" value="1"/>
</dbReference>
<dbReference type="InterPro" id="IPR011249">
    <property type="entry name" value="Metalloenz_LuxS/M16"/>
</dbReference>
<accession>H2KS82</accession>
<protein>
    <submittedName>
        <fullName evidence="5">Mitochondrial processing peptidase</fullName>
    </submittedName>
</protein>
<reference key="2">
    <citation type="submission" date="2011-10" db="EMBL/GenBank/DDBJ databases">
        <title>The genome and transcriptome sequence of Clonorchis sinensis provide insights into the carcinogenic liver fluke.</title>
        <authorList>
            <person name="Wang X."/>
            <person name="Huang Y."/>
            <person name="Chen W."/>
            <person name="Liu H."/>
            <person name="Guo L."/>
            <person name="Chen Y."/>
            <person name="Luo F."/>
            <person name="Zhou W."/>
            <person name="Sun J."/>
            <person name="Mao Q."/>
            <person name="Liang P."/>
            <person name="Zhou C."/>
            <person name="Tian Y."/>
            <person name="Men J."/>
            <person name="Lv X."/>
            <person name="Huang L."/>
            <person name="Zhou J."/>
            <person name="Hu Y."/>
            <person name="Li R."/>
            <person name="Zhang F."/>
            <person name="Lei H."/>
            <person name="Li X."/>
            <person name="Hu X."/>
            <person name="Liang C."/>
            <person name="Xu J."/>
            <person name="Wu Z."/>
            <person name="Yu X."/>
        </authorList>
    </citation>
    <scope>NUCLEOTIDE SEQUENCE</scope>
    <source>
        <strain>Henan</strain>
    </source>
</reference>
<dbReference type="EMBL" id="DF143324">
    <property type="protein sequence ID" value="GAA28376.2"/>
    <property type="molecule type" value="Genomic_DNA"/>
</dbReference>